<comment type="caution">
    <text evidence="2">The sequence shown here is derived from an EMBL/GenBank/DDBJ whole genome shotgun (WGS) entry which is preliminary data.</text>
</comment>
<protein>
    <recommendedName>
        <fullName evidence="4">Glycosyltransferase family 31 protein</fullName>
    </recommendedName>
</protein>
<accession>A0A367L5H3</accession>
<keyword evidence="1" id="KW-0472">Membrane</keyword>
<dbReference type="AlphaFoldDB" id="A0A367L5H3"/>
<keyword evidence="1" id="KW-1133">Transmembrane helix</keyword>
<evidence type="ECO:0000313" key="2">
    <source>
        <dbReference type="EMBL" id="RCI09680.1"/>
    </source>
</evidence>
<reference evidence="2 3" key="1">
    <citation type="journal article" date="2015" name="BMC Genomics">
        <title>Insights from the genome of Ophiocordyceps polyrhachis-furcata to pathogenicity and host specificity in insect fungi.</title>
        <authorList>
            <person name="Wichadakul D."/>
            <person name="Kobmoo N."/>
            <person name="Ingsriswang S."/>
            <person name="Tangphatsornruang S."/>
            <person name="Chantasingh D."/>
            <person name="Luangsa-ard J.J."/>
            <person name="Eurwilaichitr L."/>
        </authorList>
    </citation>
    <scope>NUCLEOTIDE SEQUENCE [LARGE SCALE GENOMIC DNA]</scope>
    <source>
        <strain evidence="2 3">BCC 54312</strain>
    </source>
</reference>
<evidence type="ECO:0000313" key="3">
    <source>
        <dbReference type="Proteomes" id="UP000253664"/>
    </source>
</evidence>
<evidence type="ECO:0000256" key="1">
    <source>
        <dbReference type="SAM" id="Phobius"/>
    </source>
</evidence>
<dbReference type="STRING" id="1330021.A0A367L5H3"/>
<keyword evidence="1" id="KW-0812">Transmembrane</keyword>
<dbReference type="EMBL" id="LKCN02000014">
    <property type="protein sequence ID" value="RCI09680.1"/>
    <property type="molecule type" value="Genomic_DNA"/>
</dbReference>
<dbReference type="OrthoDB" id="414175at2759"/>
<dbReference type="Proteomes" id="UP000253664">
    <property type="component" value="Unassembled WGS sequence"/>
</dbReference>
<organism evidence="2 3">
    <name type="scientific">Ophiocordyceps polyrhachis-furcata BCC 54312</name>
    <dbReference type="NCBI Taxonomy" id="1330021"/>
    <lineage>
        <taxon>Eukaryota</taxon>
        <taxon>Fungi</taxon>
        <taxon>Dikarya</taxon>
        <taxon>Ascomycota</taxon>
        <taxon>Pezizomycotina</taxon>
        <taxon>Sordariomycetes</taxon>
        <taxon>Hypocreomycetidae</taxon>
        <taxon>Hypocreales</taxon>
        <taxon>Ophiocordycipitaceae</taxon>
        <taxon>Ophiocordyceps</taxon>
    </lineage>
</organism>
<gene>
    <name evidence="2" type="ORF">L249_3787</name>
</gene>
<dbReference type="Gene3D" id="3.90.550.50">
    <property type="match status" value="1"/>
</dbReference>
<keyword evidence="3" id="KW-1185">Reference proteome</keyword>
<proteinExistence type="predicted"/>
<feature type="transmembrane region" description="Helical" evidence="1">
    <location>
        <begin position="12"/>
        <end position="34"/>
    </location>
</feature>
<sequence>MFLSPGLSTIHLRLGPVVTFAFIIISLCLLLSGLGSEQKFRASLIELDDDLSDSPSPEEDYLERLSERYLLTNQTRWQAWRIQPSDHPDRDSPLIDVGLKFASQSQKIVDLRGPRKSDLRATKLMTLPGAARTEPATNGSDFLFGVSTSYHRLAGRNWAVLRAWTRWLTRRGGESNGAGLVIMLDRATDSQLQEVDDRLHAVGLDAYLLSTDEPMSMAKRYYEMVRIFKTYGATLAACGQRKTWFALVDDTVFFPDLSHLGRQLAAYRADDELYMGLPGGGAALLMTRRAVDRVPSLPCTDAASFFTVVPAKPQQWHELLTECVEQRAGREVRVLSYGHDDDGDDDDDDDDYHHQDATRRPLLLHHQPHHLDVGMAHLVTDVCGESCFMQRFLFRDDWLLVNGVSISHHPDGLGRHQHARRGRHLGHHRADAGFSLWRLLDSTSSPDGSVWQAYLRRADEADGMDSVIVLIWGGGVRLR</sequence>
<evidence type="ECO:0008006" key="4">
    <source>
        <dbReference type="Google" id="ProtNLM"/>
    </source>
</evidence>
<name>A0A367L5H3_9HYPO</name>